<protein>
    <submittedName>
        <fullName evidence="1">Uncharacterized protein</fullName>
    </submittedName>
</protein>
<accession>A0A9Q1EKY9</accession>
<keyword evidence="2" id="KW-1185">Reference proteome</keyword>
<dbReference type="AlphaFoldDB" id="A0A9Q1EKY9"/>
<dbReference type="EMBL" id="JAINUF010000016">
    <property type="protein sequence ID" value="KAJ8340722.1"/>
    <property type="molecule type" value="Genomic_DNA"/>
</dbReference>
<name>A0A9Q1EKY9_SYNKA</name>
<evidence type="ECO:0000313" key="1">
    <source>
        <dbReference type="EMBL" id="KAJ8340722.1"/>
    </source>
</evidence>
<organism evidence="1 2">
    <name type="scientific">Synaphobranchus kaupii</name>
    <name type="common">Kaup's arrowtooth eel</name>
    <dbReference type="NCBI Taxonomy" id="118154"/>
    <lineage>
        <taxon>Eukaryota</taxon>
        <taxon>Metazoa</taxon>
        <taxon>Chordata</taxon>
        <taxon>Craniata</taxon>
        <taxon>Vertebrata</taxon>
        <taxon>Euteleostomi</taxon>
        <taxon>Actinopterygii</taxon>
        <taxon>Neopterygii</taxon>
        <taxon>Teleostei</taxon>
        <taxon>Anguilliformes</taxon>
        <taxon>Synaphobranchidae</taxon>
        <taxon>Synaphobranchus</taxon>
    </lineage>
</organism>
<proteinExistence type="predicted"/>
<reference evidence="1" key="1">
    <citation type="journal article" date="2023" name="Science">
        <title>Genome structures resolve the early diversification of teleost fishes.</title>
        <authorList>
            <person name="Parey E."/>
            <person name="Louis A."/>
            <person name="Montfort J."/>
            <person name="Bouchez O."/>
            <person name="Roques C."/>
            <person name="Iampietro C."/>
            <person name="Lluch J."/>
            <person name="Castinel A."/>
            <person name="Donnadieu C."/>
            <person name="Desvignes T."/>
            <person name="Floi Bucao C."/>
            <person name="Jouanno E."/>
            <person name="Wen M."/>
            <person name="Mejri S."/>
            <person name="Dirks R."/>
            <person name="Jansen H."/>
            <person name="Henkel C."/>
            <person name="Chen W.J."/>
            <person name="Zahm M."/>
            <person name="Cabau C."/>
            <person name="Klopp C."/>
            <person name="Thompson A.W."/>
            <person name="Robinson-Rechavi M."/>
            <person name="Braasch I."/>
            <person name="Lecointre G."/>
            <person name="Bobe J."/>
            <person name="Postlethwait J.H."/>
            <person name="Berthelot C."/>
            <person name="Roest Crollius H."/>
            <person name="Guiguen Y."/>
        </authorList>
    </citation>
    <scope>NUCLEOTIDE SEQUENCE</scope>
    <source>
        <strain evidence="1">WJC10195</strain>
    </source>
</reference>
<sequence>MDHKLRPVDPAWLCFICSCDLWIGNLESGEEKRFTFAHKERQGCRTLQLFYEESDGSELRIINVTSPLLEMHMTESFGYPRLVYTGHVGCSLVPDKTSFFGISTLDFEFM</sequence>
<gene>
    <name evidence="1" type="ORF">SKAU_G00353550</name>
</gene>
<evidence type="ECO:0000313" key="2">
    <source>
        <dbReference type="Proteomes" id="UP001152622"/>
    </source>
</evidence>
<comment type="caution">
    <text evidence="1">The sequence shown here is derived from an EMBL/GenBank/DDBJ whole genome shotgun (WGS) entry which is preliminary data.</text>
</comment>
<dbReference type="Proteomes" id="UP001152622">
    <property type="component" value="Chromosome 16"/>
</dbReference>